<name>A0A9X2RL60_9ACTN</name>
<gene>
    <name evidence="1" type="ORF">NQU55_05305</name>
</gene>
<comment type="caution">
    <text evidence="1">The sequence shown here is derived from an EMBL/GenBank/DDBJ whole genome shotgun (WGS) entry which is preliminary data.</text>
</comment>
<sequence>MPSFDSSRGRFRLADRHIAVFGHLVDGETPPEELLPSLGELQQIGLVGPEGELAPLLRDLLTTLAEPLVVMQVEVTGQLGPVNHGLVVGRDCVFAHEGWPGEEESEYVPVELRTLVWELARMVGLRSRETEKPAVDRIETTMAALDAAFVALDESAGDEEKAVRLTRAALGGTSGLQGPELTEFGDLVMALDSHWRVTVAWGGKREGEQEATVRALAVWDGGPRGYWIREQPEEPIEPGQVGPDSALHLVATSPGEVWDKIADLLPDTEDLIDEA</sequence>
<evidence type="ECO:0000313" key="2">
    <source>
        <dbReference type="Proteomes" id="UP001142374"/>
    </source>
</evidence>
<organism evidence="1 2">
    <name type="scientific">Streptomyces telluris</name>
    <dbReference type="NCBI Taxonomy" id="2720021"/>
    <lineage>
        <taxon>Bacteria</taxon>
        <taxon>Bacillati</taxon>
        <taxon>Actinomycetota</taxon>
        <taxon>Actinomycetes</taxon>
        <taxon>Kitasatosporales</taxon>
        <taxon>Streptomycetaceae</taxon>
        <taxon>Streptomyces</taxon>
    </lineage>
</organism>
<accession>A0A9X2RL60</accession>
<dbReference type="AlphaFoldDB" id="A0A9X2RL60"/>
<protein>
    <submittedName>
        <fullName evidence="1">Uncharacterized protein</fullName>
    </submittedName>
</protein>
<proteinExistence type="predicted"/>
<dbReference type="Proteomes" id="UP001142374">
    <property type="component" value="Unassembled WGS sequence"/>
</dbReference>
<evidence type="ECO:0000313" key="1">
    <source>
        <dbReference type="EMBL" id="MCQ8769199.1"/>
    </source>
</evidence>
<dbReference type="EMBL" id="JANIID010000003">
    <property type="protein sequence ID" value="MCQ8769199.1"/>
    <property type="molecule type" value="Genomic_DNA"/>
</dbReference>
<keyword evidence="2" id="KW-1185">Reference proteome</keyword>
<reference evidence="1" key="1">
    <citation type="submission" date="2022-06" db="EMBL/GenBank/DDBJ databases">
        <title>WGS of actinobacteria.</title>
        <authorList>
            <person name="Thawai C."/>
        </authorList>
    </citation>
    <scope>NUCLEOTIDE SEQUENCE</scope>
    <source>
        <strain evidence="1">AA8</strain>
    </source>
</reference>